<dbReference type="InterPro" id="IPR013752">
    <property type="entry name" value="KPA_reductase"/>
</dbReference>
<dbReference type="GO" id="GO:0008677">
    <property type="term" value="F:2-dehydropantoate 2-reductase activity"/>
    <property type="evidence" value="ECO:0007669"/>
    <property type="project" value="UniProtKB-EC"/>
</dbReference>
<dbReference type="EC" id="1.1.1.169" evidence="4"/>
<dbReference type="Pfam" id="PF02558">
    <property type="entry name" value="ApbA"/>
    <property type="match status" value="1"/>
</dbReference>
<evidence type="ECO:0000259" key="6">
    <source>
        <dbReference type="Pfam" id="PF08546"/>
    </source>
</evidence>
<dbReference type="STRING" id="91928.A0A0D2BNX6"/>
<dbReference type="AlphaFoldDB" id="A0A0D2BNX6"/>
<evidence type="ECO:0000313" key="7">
    <source>
        <dbReference type="EMBL" id="KIW20235.1"/>
    </source>
</evidence>
<keyword evidence="8" id="KW-1185">Reference proteome</keyword>
<dbReference type="VEuPathDB" id="FungiDB:PV08_00810"/>
<dbReference type="HOGENOM" id="CLU_031468_2_0_1"/>
<dbReference type="OrthoDB" id="3609at2759"/>
<dbReference type="GeneID" id="27327893"/>
<dbReference type="InterPro" id="IPR013332">
    <property type="entry name" value="KPR_N"/>
</dbReference>
<evidence type="ECO:0000259" key="5">
    <source>
        <dbReference type="Pfam" id="PF02558"/>
    </source>
</evidence>
<dbReference type="Gene3D" id="1.10.1040.10">
    <property type="entry name" value="N-(1-d-carboxylethyl)-l-norvaline Dehydrogenase, domain 2"/>
    <property type="match status" value="1"/>
</dbReference>
<comment type="catalytic activity">
    <reaction evidence="4">
        <text>(R)-pantoate + NADP(+) = 2-dehydropantoate + NADPH + H(+)</text>
        <dbReference type="Rhea" id="RHEA:16233"/>
        <dbReference type="ChEBI" id="CHEBI:11561"/>
        <dbReference type="ChEBI" id="CHEBI:15378"/>
        <dbReference type="ChEBI" id="CHEBI:15980"/>
        <dbReference type="ChEBI" id="CHEBI:57783"/>
        <dbReference type="ChEBI" id="CHEBI:58349"/>
        <dbReference type="EC" id="1.1.1.169"/>
    </reaction>
</comment>
<protein>
    <recommendedName>
        <fullName evidence="4">2-dehydropantoate 2-reductase</fullName>
        <ecNumber evidence="4">1.1.1.169</ecNumber>
    </recommendedName>
    <alternativeName>
        <fullName evidence="4">Ketopantoate reductase</fullName>
    </alternativeName>
</protein>
<accession>A0A0D2BNX6</accession>
<dbReference type="InterPro" id="IPR008927">
    <property type="entry name" value="6-PGluconate_DH-like_C_sf"/>
</dbReference>
<reference evidence="7 8" key="1">
    <citation type="submission" date="2015-01" db="EMBL/GenBank/DDBJ databases">
        <title>The Genome Sequence of Exophiala spinifera CBS89968.</title>
        <authorList>
            <consortium name="The Broad Institute Genomics Platform"/>
            <person name="Cuomo C."/>
            <person name="de Hoog S."/>
            <person name="Gorbushina A."/>
            <person name="Stielow B."/>
            <person name="Teixiera M."/>
            <person name="Abouelleil A."/>
            <person name="Chapman S.B."/>
            <person name="Priest M."/>
            <person name="Young S.K."/>
            <person name="Wortman J."/>
            <person name="Nusbaum C."/>
            <person name="Birren B."/>
        </authorList>
    </citation>
    <scope>NUCLEOTIDE SEQUENCE [LARGE SCALE GENOMIC DNA]</scope>
    <source>
        <strain evidence="7 8">CBS 89968</strain>
    </source>
</reference>
<dbReference type="InterPro" id="IPR051402">
    <property type="entry name" value="KPR-Related"/>
</dbReference>
<dbReference type="InterPro" id="IPR036291">
    <property type="entry name" value="NAD(P)-bd_dom_sf"/>
</dbReference>
<proteinExistence type="inferred from homology"/>
<dbReference type="PANTHER" id="PTHR21708">
    <property type="entry name" value="PROBABLE 2-DEHYDROPANTOATE 2-REDUCTASE"/>
    <property type="match status" value="1"/>
</dbReference>
<dbReference type="InterPro" id="IPR003710">
    <property type="entry name" value="ApbA"/>
</dbReference>
<dbReference type="SUPFAM" id="SSF48179">
    <property type="entry name" value="6-phosphogluconate dehydrogenase C-terminal domain-like"/>
    <property type="match status" value="1"/>
</dbReference>
<dbReference type="PANTHER" id="PTHR21708:SF30">
    <property type="entry name" value="2-DEHYDROPANTOATE 2-REDUCTASE-RELATED"/>
    <property type="match status" value="1"/>
</dbReference>
<gene>
    <name evidence="7" type="ORF">PV08_00810</name>
</gene>
<evidence type="ECO:0000256" key="4">
    <source>
        <dbReference type="RuleBase" id="RU362068"/>
    </source>
</evidence>
<sequence>MSPRILIFGTGSIGAVYAYIFSRAIPSENIFAVCRSNYAAASSGGFTINSTLFGQNLKVRPRVVRTVDEAVSQSNGKAFDYIIVTAKAVPSTPSLPEQISPAVSETSTVVLVQNGIAIEDIYSSAFPRNPLLSCVVYLPATQTSPGTISHGEIERLHIGTYPATAPPSHKTAAESFASLLESAGGTAFVHDDVQAERWTKLVVNAAWNPICALSQSRDVQFMHSSPEATALVRRVMLEIAAVANAAGYPELSESTVDHQLGRAQARSLPGVEPSMMADALARRNMEVDAIVGNALRVADEKGVQTPLLKVIYALIKALDESLHRK</sequence>
<evidence type="ECO:0000256" key="2">
    <source>
        <dbReference type="ARBA" id="ARBA00022857"/>
    </source>
</evidence>
<keyword evidence="3 4" id="KW-0560">Oxidoreductase</keyword>
<dbReference type="InterPro" id="IPR013328">
    <property type="entry name" value="6PGD_dom2"/>
</dbReference>
<dbReference type="GO" id="GO:0015940">
    <property type="term" value="P:pantothenate biosynthetic process"/>
    <property type="evidence" value="ECO:0007669"/>
    <property type="project" value="InterPro"/>
</dbReference>
<dbReference type="EMBL" id="KN847492">
    <property type="protein sequence ID" value="KIW20235.1"/>
    <property type="molecule type" value="Genomic_DNA"/>
</dbReference>
<comment type="function">
    <text evidence="4">Catalyzes the NADPH-dependent reduction of ketopantoate into pantoic acid.</text>
</comment>
<organism evidence="7 8">
    <name type="scientific">Exophiala spinifera</name>
    <dbReference type="NCBI Taxonomy" id="91928"/>
    <lineage>
        <taxon>Eukaryota</taxon>
        <taxon>Fungi</taxon>
        <taxon>Dikarya</taxon>
        <taxon>Ascomycota</taxon>
        <taxon>Pezizomycotina</taxon>
        <taxon>Eurotiomycetes</taxon>
        <taxon>Chaetothyriomycetidae</taxon>
        <taxon>Chaetothyriales</taxon>
        <taxon>Herpotrichiellaceae</taxon>
        <taxon>Exophiala</taxon>
    </lineage>
</organism>
<name>A0A0D2BNX6_9EURO</name>
<dbReference type="GO" id="GO:0005737">
    <property type="term" value="C:cytoplasm"/>
    <property type="evidence" value="ECO:0007669"/>
    <property type="project" value="TreeGrafter"/>
</dbReference>
<evidence type="ECO:0000313" key="8">
    <source>
        <dbReference type="Proteomes" id="UP000053328"/>
    </source>
</evidence>
<evidence type="ECO:0000256" key="1">
    <source>
        <dbReference type="ARBA" id="ARBA00007870"/>
    </source>
</evidence>
<comment type="similarity">
    <text evidence="1 4">Belongs to the ketopantoate reductase family.</text>
</comment>
<evidence type="ECO:0000256" key="3">
    <source>
        <dbReference type="ARBA" id="ARBA00023002"/>
    </source>
</evidence>
<dbReference type="FunFam" id="1.10.1040.10:FF:000017">
    <property type="entry name" value="2-dehydropantoate 2-reductase"/>
    <property type="match status" value="1"/>
</dbReference>
<dbReference type="Pfam" id="PF08546">
    <property type="entry name" value="ApbA_C"/>
    <property type="match status" value="1"/>
</dbReference>
<dbReference type="RefSeq" id="XP_016240451.1">
    <property type="nucleotide sequence ID" value="XM_016375175.1"/>
</dbReference>
<dbReference type="Proteomes" id="UP000053328">
    <property type="component" value="Unassembled WGS sequence"/>
</dbReference>
<dbReference type="SUPFAM" id="SSF51735">
    <property type="entry name" value="NAD(P)-binding Rossmann-fold domains"/>
    <property type="match status" value="1"/>
</dbReference>
<dbReference type="Gene3D" id="3.40.50.720">
    <property type="entry name" value="NAD(P)-binding Rossmann-like Domain"/>
    <property type="match status" value="1"/>
</dbReference>
<keyword evidence="2 4" id="KW-0521">NADP</keyword>
<dbReference type="NCBIfam" id="TIGR00745">
    <property type="entry name" value="apbA_panE"/>
    <property type="match status" value="1"/>
</dbReference>
<feature type="domain" description="Ketopantoate reductase N-terminal" evidence="5">
    <location>
        <begin position="5"/>
        <end position="162"/>
    </location>
</feature>
<feature type="domain" description="Ketopantoate reductase C-terminal" evidence="6">
    <location>
        <begin position="192"/>
        <end position="318"/>
    </location>
</feature>